<dbReference type="GO" id="GO:0003824">
    <property type="term" value="F:catalytic activity"/>
    <property type="evidence" value="ECO:0007669"/>
    <property type="project" value="InterPro"/>
</dbReference>
<dbReference type="Gene3D" id="3.60.10.10">
    <property type="entry name" value="Endonuclease/exonuclease/phosphatase"/>
    <property type="match status" value="1"/>
</dbReference>
<dbReference type="STRING" id="43335.A0A4U5QAC3"/>
<dbReference type="EMBL" id="RCHU01000331">
    <property type="protein sequence ID" value="TKS07308.1"/>
    <property type="molecule type" value="Genomic_DNA"/>
</dbReference>
<protein>
    <recommendedName>
        <fullName evidence="1">Endonuclease/exonuclease/phosphatase domain-containing protein</fullName>
    </recommendedName>
</protein>
<evidence type="ECO:0000259" key="1">
    <source>
        <dbReference type="Pfam" id="PF03372"/>
    </source>
</evidence>
<dbReference type="AlphaFoldDB" id="A0A4U5QAC3"/>
<sequence>MINIGTWNIWGLNSPNKQKIVRDWVTKHKLGIVGLLESKIAPARLDPVISGLALPSWNFLSNISVSASCRILVGWDPLKYNITCINFSEQWVTCDVTTLSSNTSLKITFVYGLNTPAGRGRLWDYILRQTPQFSSSPWVLMGDFNATLKATDRSGGDTNWYSHLEDFGSCIHDAELSHIPYSGLKFSWHNGQLGKDAIMKKLDWIFGNFPFLSNWPAAHANFLPRDHSDHSAMILALTPPSPRMPAPFKFLNMWADRMDFQDIVKAAWQSPVNGNPMYRFTSKLQLIKHALKALHRNNSSHISARVAEAKTRWNFAQVLLDESPTSEDLLAAERECAVLYSQLCKDEEAIFKQRSRIQWLKLGDRNTKFFHRSLLHRQSRNGIHVLADETGVDPDLRIAITNQLSFKPGTLPVKYLGVPLISTRLTYQNCVALIDRITSRIKVWTSASLTYAGRLQLVKSTLFSIQEPKLPGPLYATLSKKVAWGLKVLNTWNKRCSSKACMEAAIRGDFSLGELGTFCSFLEGAASGILMSPQVLHGHGEKILQSRRWCKGMFTPCIGNGRDTFLWLDYWLPDNKSFVIFSPSEFYLQRVLPWDAKVSDIISDGRWAFPPRHPDLQTCLEIPSFHSPDLTYVIITLGRRTPQEISQLIQHGNCLGTPGHWTHYII</sequence>
<feature type="domain" description="Endonuclease/exonuclease/phosphatase" evidence="1">
    <location>
        <begin position="5"/>
        <end position="215"/>
    </location>
</feature>
<reference evidence="2" key="1">
    <citation type="submission" date="2018-10" db="EMBL/GenBank/DDBJ databases">
        <title>Population genomic analysis revealed the cold adaptation of white poplar.</title>
        <authorList>
            <person name="Liu Y.-J."/>
        </authorList>
    </citation>
    <scope>NUCLEOTIDE SEQUENCE [LARGE SCALE GENOMIC DNA]</scope>
    <source>
        <strain evidence="2">PAL-ZL1</strain>
    </source>
</reference>
<dbReference type="Pfam" id="PF03372">
    <property type="entry name" value="Exo_endo_phos"/>
    <property type="match status" value="1"/>
</dbReference>
<dbReference type="InterPro" id="IPR036691">
    <property type="entry name" value="Endo/exonu/phosph_ase_sf"/>
</dbReference>
<proteinExistence type="predicted"/>
<dbReference type="InterPro" id="IPR005135">
    <property type="entry name" value="Endo/exonuclease/phosphatase"/>
</dbReference>
<dbReference type="SUPFAM" id="SSF56219">
    <property type="entry name" value="DNase I-like"/>
    <property type="match status" value="1"/>
</dbReference>
<dbReference type="PANTHER" id="PTHR33710:SF71">
    <property type="entry name" value="ENDONUCLEASE_EXONUCLEASE_PHOSPHATASE DOMAIN-CONTAINING PROTEIN"/>
    <property type="match status" value="1"/>
</dbReference>
<dbReference type="PANTHER" id="PTHR33710">
    <property type="entry name" value="BNAC02G09200D PROTEIN"/>
    <property type="match status" value="1"/>
</dbReference>
<evidence type="ECO:0000313" key="2">
    <source>
        <dbReference type="EMBL" id="TKS07308.1"/>
    </source>
</evidence>
<accession>A0A4U5QAC3</accession>
<gene>
    <name evidence="2" type="ORF">D5086_0000116400</name>
</gene>
<organism evidence="2">
    <name type="scientific">Populus alba</name>
    <name type="common">White poplar</name>
    <dbReference type="NCBI Taxonomy" id="43335"/>
    <lineage>
        <taxon>Eukaryota</taxon>
        <taxon>Viridiplantae</taxon>
        <taxon>Streptophyta</taxon>
        <taxon>Embryophyta</taxon>
        <taxon>Tracheophyta</taxon>
        <taxon>Spermatophyta</taxon>
        <taxon>Magnoliopsida</taxon>
        <taxon>eudicotyledons</taxon>
        <taxon>Gunneridae</taxon>
        <taxon>Pentapetalae</taxon>
        <taxon>rosids</taxon>
        <taxon>fabids</taxon>
        <taxon>Malpighiales</taxon>
        <taxon>Salicaceae</taxon>
        <taxon>Saliceae</taxon>
        <taxon>Populus</taxon>
    </lineage>
</organism>
<comment type="caution">
    <text evidence="2">The sequence shown here is derived from an EMBL/GenBank/DDBJ whole genome shotgun (WGS) entry which is preliminary data.</text>
</comment>
<name>A0A4U5QAC3_POPAL</name>